<accession>A0A4R5NT86</accession>
<evidence type="ECO:0000256" key="1">
    <source>
        <dbReference type="PROSITE-ProRule" id="PRU01076"/>
    </source>
</evidence>
<dbReference type="GO" id="GO:0097351">
    <property type="term" value="F:toxin sequestering activity"/>
    <property type="evidence" value="ECO:0007669"/>
    <property type="project" value="InterPro"/>
</dbReference>
<dbReference type="GO" id="GO:0003677">
    <property type="term" value="F:DNA binding"/>
    <property type="evidence" value="ECO:0007669"/>
    <property type="project" value="UniProtKB-UniRule"/>
</dbReference>
<evidence type="ECO:0000313" key="4">
    <source>
        <dbReference type="Proteomes" id="UP000295181"/>
    </source>
</evidence>
<dbReference type="EMBL" id="PUFP01000015">
    <property type="protein sequence ID" value="TDG80509.1"/>
    <property type="molecule type" value="Genomic_DNA"/>
</dbReference>
<comment type="caution">
    <text evidence="3">The sequence shown here is derived from an EMBL/GenBank/DDBJ whole genome shotgun (WGS) entry which is preliminary data.</text>
</comment>
<dbReference type="GO" id="GO:0001558">
    <property type="term" value="P:regulation of cell growth"/>
    <property type="evidence" value="ECO:0007669"/>
    <property type="project" value="InterPro"/>
</dbReference>
<dbReference type="InterPro" id="IPR007159">
    <property type="entry name" value="SpoVT-AbrB_dom"/>
</dbReference>
<evidence type="ECO:0000313" key="3">
    <source>
        <dbReference type="EMBL" id="TDG80509.1"/>
    </source>
</evidence>
<dbReference type="RefSeq" id="WP_235806453.1">
    <property type="nucleotide sequence ID" value="NZ_AZDM01000033.1"/>
</dbReference>
<dbReference type="NCBIfam" id="TIGR01439">
    <property type="entry name" value="lp_hng_hel_AbrB"/>
    <property type="match status" value="1"/>
</dbReference>
<keyword evidence="1" id="KW-0238">DNA-binding</keyword>
<dbReference type="GO" id="GO:0003700">
    <property type="term" value="F:DNA-binding transcription factor activity"/>
    <property type="evidence" value="ECO:0007669"/>
    <property type="project" value="InterPro"/>
</dbReference>
<dbReference type="PROSITE" id="PS51740">
    <property type="entry name" value="SPOVT_ABRB"/>
    <property type="match status" value="1"/>
</dbReference>
<gene>
    <name evidence="3" type="ORF">C5L32_002103</name>
</gene>
<evidence type="ECO:0000259" key="2">
    <source>
        <dbReference type="PROSITE" id="PS51740"/>
    </source>
</evidence>
<dbReference type="SMART" id="SM00966">
    <property type="entry name" value="SpoVT_AbrB"/>
    <property type="match status" value="1"/>
</dbReference>
<dbReference type="Proteomes" id="UP000295181">
    <property type="component" value="Unassembled WGS sequence"/>
</dbReference>
<dbReference type="AlphaFoldDB" id="A0A4R5NT86"/>
<dbReference type="InterPro" id="IPR037914">
    <property type="entry name" value="SpoVT-AbrB_sf"/>
</dbReference>
<dbReference type="Gene3D" id="2.10.260.10">
    <property type="match status" value="1"/>
</dbReference>
<proteinExistence type="predicted"/>
<dbReference type="InterPro" id="IPR031848">
    <property type="entry name" value="PrlF_antitoxin"/>
</dbReference>
<dbReference type="SUPFAM" id="SSF89447">
    <property type="entry name" value="AbrB/MazE/MraZ-like"/>
    <property type="match status" value="1"/>
</dbReference>
<name>A0A4R5NT86_LENBU</name>
<reference evidence="3 4" key="1">
    <citation type="journal article" date="2019" name="Appl. Microbiol. Biotechnol.">
        <title>Uncovering carbohydrate metabolism through a genotype-phenotype association study of 56 lactic acid bacteria genomes.</title>
        <authorList>
            <person name="Buron-Moles G."/>
            <person name="Chailyan A."/>
            <person name="Dolejs I."/>
            <person name="Forster J."/>
            <person name="Miks M.H."/>
        </authorList>
    </citation>
    <scope>NUCLEOTIDE SEQUENCE [LARGE SCALE GENOMIC DNA]</scope>
    <source>
        <strain evidence="3 4">ATCC 4005</strain>
    </source>
</reference>
<dbReference type="Pfam" id="PF15937">
    <property type="entry name" value="PrlF_antitoxin"/>
    <property type="match status" value="1"/>
</dbReference>
<feature type="domain" description="SpoVT-AbrB" evidence="2">
    <location>
        <begin position="9"/>
        <end position="55"/>
    </location>
</feature>
<sequence length="104" mass="11937">MAKHDHNIAVISKITAKNQVTIPKTIREALNVKSSDKIEWELGADGQITVKRTAPEKDDFWKMVDEQEKNMGVLSPQKWIGEKMPVRRILINGVTSRRYTVYQS</sequence>
<organism evidence="3 4">
    <name type="scientific">Lentilactobacillus buchneri DSM 20057</name>
    <dbReference type="NCBI Taxonomy" id="1423728"/>
    <lineage>
        <taxon>Bacteria</taxon>
        <taxon>Bacillati</taxon>
        <taxon>Bacillota</taxon>
        <taxon>Bacilli</taxon>
        <taxon>Lactobacillales</taxon>
        <taxon>Lactobacillaceae</taxon>
        <taxon>Lentilactobacillus</taxon>
    </lineage>
</organism>
<protein>
    <recommendedName>
        <fullName evidence="2">SpoVT-AbrB domain-containing protein</fullName>
    </recommendedName>
</protein>